<dbReference type="AlphaFoldDB" id="A0A328BVY8"/>
<dbReference type="RefSeq" id="WP_111274728.1">
    <property type="nucleotide sequence ID" value="NZ_QFYS01000001.1"/>
</dbReference>
<dbReference type="Proteomes" id="UP000249524">
    <property type="component" value="Unassembled WGS sequence"/>
</dbReference>
<evidence type="ECO:0000256" key="1">
    <source>
        <dbReference type="SAM" id="SignalP"/>
    </source>
</evidence>
<comment type="caution">
    <text evidence="2">The sequence shown here is derived from an EMBL/GenBank/DDBJ whole genome shotgun (WGS) entry which is preliminary data.</text>
</comment>
<dbReference type="EMBL" id="QFYS01000001">
    <property type="protein sequence ID" value="RAK69238.1"/>
    <property type="molecule type" value="Genomic_DNA"/>
</dbReference>
<gene>
    <name evidence="2" type="ORF">DJ019_00825</name>
</gene>
<dbReference type="OrthoDB" id="8755977at2"/>
<protein>
    <recommendedName>
        <fullName evidence="4">DUF1579 domain-containing protein</fullName>
    </recommendedName>
</protein>
<organism evidence="2 3">
    <name type="scientific">Phenylobacterium kunshanense</name>
    <dbReference type="NCBI Taxonomy" id="1445034"/>
    <lineage>
        <taxon>Bacteria</taxon>
        <taxon>Pseudomonadati</taxon>
        <taxon>Pseudomonadota</taxon>
        <taxon>Alphaproteobacteria</taxon>
        <taxon>Caulobacterales</taxon>
        <taxon>Caulobacteraceae</taxon>
        <taxon>Phenylobacterium</taxon>
    </lineage>
</organism>
<proteinExistence type="predicted"/>
<keyword evidence="1" id="KW-0732">Signal</keyword>
<keyword evidence="3" id="KW-1185">Reference proteome</keyword>
<sequence>MRGLLTGLMVLCGLAAAPAQAAEPGTPAVPATVRMFEGCWRGEGEVLGKRTLVTLRARQIVERAMDLFEVESVAADDAADRYGAHLLFAGAGTGEGASGDRIWSFWADSFGAGYTAVGQGVGRSDGFDVDYRYPEDVFINRWRLTRGVLRWTIVSRAGPGPEKPFASYILRRSPCRVTAR</sequence>
<feature type="chain" id="PRO_5016279433" description="DUF1579 domain-containing protein" evidence="1">
    <location>
        <begin position="22"/>
        <end position="180"/>
    </location>
</feature>
<name>A0A328BVY8_9CAUL</name>
<accession>A0A328BVY8</accession>
<reference evidence="2 3" key="1">
    <citation type="submission" date="2018-05" db="EMBL/GenBank/DDBJ databases">
        <authorList>
            <person name="Lanie J.A."/>
            <person name="Ng W.-L."/>
            <person name="Kazmierczak K.M."/>
            <person name="Andrzejewski T.M."/>
            <person name="Davidsen T.M."/>
            <person name="Wayne K.J."/>
            <person name="Tettelin H."/>
            <person name="Glass J.I."/>
            <person name="Rusch D."/>
            <person name="Podicherti R."/>
            <person name="Tsui H.-C.T."/>
            <person name="Winkler M.E."/>
        </authorList>
    </citation>
    <scope>NUCLEOTIDE SEQUENCE [LARGE SCALE GENOMIC DNA]</scope>
    <source>
        <strain evidence="2 3">BUT-10</strain>
    </source>
</reference>
<evidence type="ECO:0000313" key="3">
    <source>
        <dbReference type="Proteomes" id="UP000249524"/>
    </source>
</evidence>
<evidence type="ECO:0000313" key="2">
    <source>
        <dbReference type="EMBL" id="RAK69238.1"/>
    </source>
</evidence>
<feature type="signal peptide" evidence="1">
    <location>
        <begin position="1"/>
        <end position="21"/>
    </location>
</feature>
<evidence type="ECO:0008006" key="4">
    <source>
        <dbReference type="Google" id="ProtNLM"/>
    </source>
</evidence>